<dbReference type="Proteomes" id="UP000095390">
    <property type="component" value="Unassembled WGS sequence"/>
</dbReference>
<evidence type="ECO:0000256" key="1">
    <source>
        <dbReference type="ARBA" id="ARBA00004953"/>
    </source>
</evidence>
<dbReference type="AlphaFoldDB" id="A0A173SAC5"/>
<dbReference type="SUPFAM" id="SSF53790">
    <property type="entry name" value="Tetrapyrrole methylase"/>
    <property type="match status" value="1"/>
</dbReference>
<dbReference type="PANTHER" id="PTHR43182:SF1">
    <property type="entry name" value="COBALT-PRECORRIN-7 C(5)-METHYLTRANSFERASE"/>
    <property type="match status" value="1"/>
</dbReference>
<proteinExistence type="predicted"/>
<sequence>MSKLTVAGIGPGEADYILPAVIEKMKKAHTVIAAKRVLPILEELCQDVSDSASVLQHDSISFFAMGKIKDTLEQIGKILSEGHDVVMAVSGDPLMYSLYRTICNDPISENWDMDIIPGVGSLQMLGAAFGETMEDALIISVHGRAKTAGSIALAVTEHPKVFFLCSKEQGPAWLSRIMLDYQLDDVTVCAGANLSYEDEILASGTPAEMVKKEFPSLCVAMIKNPSPRQIVRPCFLSDEDFERDKTPMTKEEIRILILHKMKLHPDDVVWDVGAGTGSVSIECARQVPFGTVHSVERSETAVKLIYKNKEKFSADNLTVYEGDAAETVAKLPEPDKVFIGGSGKEMSQILETIAAFPKKIKVVISAVTIETIAETNELLGKYAPDFDVIQATVGRGRKIGSYHIMDTNNPVMIFTAYI</sequence>
<dbReference type="GO" id="GO:0008276">
    <property type="term" value="F:protein methyltransferase activity"/>
    <property type="evidence" value="ECO:0007669"/>
    <property type="project" value="InterPro"/>
</dbReference>
<dbReference type="CDD" id="cd11644">
    <property type="entry name" value="Precorrin-6Y-MT"/>
    <property type="match status" value="1"/>
</dbReference>
<dbReference type="SUPFAM" id="SSF53335">
    <property type="entry name" value="S-adenosyl-L-methionine-dependent methyltransferases"/>
    <property type="match status" value="1"/>
</dbReference>
<dbReference type="InterPro" id="IPR025714">
    <property type="entry name" value="Methyltranfer_dom"/>
</dbReference>
<protein>
    <submittedName>
        <fullName evidence="8">Probable cobalt-precorrin-6Y C(15)-methyltransferase [decarboxylating]</fullName>
        <ecNumber evidence="8">2.1.1.-</ecNumber>
    </submittedName>
</protein>
<dbReference type="OrthoDB" id="9780707at2"/>
<evidence type="ECO:0000313" key="9">
    <source>
        <dbReference type="Proteomes" id="UP000095390"/>
    </source>
</evidence>
<dbReference type="InterPro" id="IPR000878">
    <property type="entry name" value="4pyrrol_Mease"/>
</dbReference>
<dbReference type="RefSeq" id="WP_005343290.1">
    <property type="nucleotide sequence ID" value="NZ_CAJLIF010000021.1"/>
</dbReference>
<gene>
    <name evidence="8" type="primary">cbiT</name>
    <name evidence="8" type="ORF">ERS852578_00789</name>
</gene>
<dbReference type="InterPro" id="IPR014008">
    <property type="entry name" value="Cbl_synth_MTase_CbiT"/>
</dbReference>
<dbReference type="NCBIfam" id="TIGR02467">
    <property type="entry name" value="CbiE"/>
    <property type="match status" value="1"/>
</dbReference>
<feature type="domain" description="Tetrapyrrole methylase" evidence="6">
    <location>
        <begin position="3"/>
        <end position="208"/>
    </location>
</feature>
<dbReference type="InterPro" id="IPR014777">
    <property type="entry name" value="4pyrrole_Mease_sub1"/>
</dbReference>
<dbReference type="InterPro" id="IPR012818">
    <property type="entry name" value="CbiE"/>
</dbReference>
<keyword evidence="3 8" id="KW-0489">Methyltransferase</keyword>
<dbReference type="PANTHER" id="PTHR43182">
    <property type="entry name" value="COBALT-PRECORRIN-6B C(15)-METHYLTRANSFERASE (DECARBOXYLATING)"/>
    <property type="match status" value="1"/>
</dbReference>
<evidence type="ECO:0000256" key="2">
    <source>
        <dbReference type="ARBA" id="ARBA00022573"/>
    </source>
</evidence>
<dbReference type="EC" id="2.1.1.-" evidence="8"/>
<dbReference type="Pfam" id="PF13847">
    <property type="entry name" value="Methyltransf_31"/>
    <property type="match status" value="1"/>
</dbReference>
<dbReference type="EMBL" id="CYYC01000007">
    <property type="protein sequence ID" value="CUM87454.1"/>
    <property type="molecule type" value="Genomic_DNA"/>
</dbReference>
<dbReference type="Gene3D" id="3.40.1010.10">
    <property type="entry name" value="Cobalt-precorrin-4 Transmethylase, Domain 1"/>
    <property type="match status" value="1"/>
</dbReference>
<dbReference type="InterPro" id="IPR035996">
    <property type="entry name" value="4pyrrol_Methylase_sf"/>
</dbReference>
<feature type="domain" description="Methyltransferase" evidence="7">
    <location>
        <begin position="264"/>
        <end position="331"/>
    </location>
</feature>
<comment type="pathway">
    <text evidence="1">Cofactor biosynthesis; adenosylcobalamin biosynthesis.</text>
</comment>
<dbReference type="UniPathway" id="UPA00148"/>
<dbReference type="InterPro" id="IPR029063">
    <property type="entry name" value="SAM-dependent_MTases_sf"/>
</dbReference>
<dbReference type="Gene3D" id="3.40.50.150">
    <property type="entry name" value="Vaccinia Virus protein VP39"/>
    <property type="match status" value="1"/>
</dbReference>
<keyword evidence="2" id="KW-0169">Cobalamin biosynthesis</keyword>
<keyword evidence="5" id="KW-0949">S-adenosyl-L-methionine</keyword>
<dbReference type="GeneID" id="75049733"/>
<evidence type="ECO:0000256" key="5">
    <source>
        <dbReference type="ARBA" id="ARBA00022691"/>
    </source>
</evidence>
<keyword evidence="4 8" id="KW-0808">Transferase</keyword>
<evidence type="ECO:0000313" key="8">
    <source>
        <dbReference type="EMBL" id="CUM87454.1"/>
    </source>
</evidence>
<dbReference type="CDD" id="cd02440">
    <property type="entry name" value="AdoMet_MTases"/>
    <property type="match status" value="1"/>
</dbReference>
<evidence type="ECO:0000256" key="4">
    <source>
        <dbReference type="ARBA" id="ARBA00022679"/>
    </source>
</evidence>
<dbReference type="NCBIfam" id="TIGR02469">
    <property type="entry name" value="CbiT"/>
    <property type="match status" value="1"/>
</dbReference>
<evidence type="ECO:0000259" key="7">
    <source>
        <dbReference type="Pfam" id="PF13847"/>
    </source>
</evidence>
<dbReference type="Pfam" id="PF00590">
    <property type="entry name" value="TP_methylase"/>
    <property type="match status" value="1"/>
</dbReference>
<accession>A0A173SAC5</accession>
<evidence type="ECO:0000256" key="3">
    <source>
        <dbReference type="ARBA" id="ARBA00022603"/>
    </source>
</evidence>
<dbReference type="GO" id="GO:0032259">
    <property type="term" value="P:methylation"/>
    <property type="evidence" value="ECO:0007669"/>
    <property type="project" value="UniProtKB-KW"/>
</dbReference>
<name>A0A173SAC5_9FIRM</name>
<dbReference type="InterPro" id="IPR050714">
    <property type="entry name" value="Cobalamin_biosynth_MTase"/>
</dbReference>
<evidence type="ECO:0000259" key="6">
    <source>
        <dbReference type="Pfam" id="PF00590"/>
    </source>
</evidence>
<dbReference type="GO" id="GO:0009236">
    <property type="term" value="P:cobalamin biosynthetic process"/>
    <property type="evidence" value="ECO:0007669"/>
    <property type="project" value="UniProtKB-UniPathway"/>
</dbReference>
<reference evidence="8 9" key="1">
    <citation type="submission" date="2015-09" db="EMBL/GenBank/DDBJ databases">
        <authorList>
            <consortium name="Pathogen Informatics"/>
        </authorList>
    </citation>
    <scope>NUCLEOTIDE SEQUENCE [LARGE SCALE GENOMIC DNA]</scope>
    <source>
        <strain evidence="8 9">2789STDY5834966</strain>
    </source>
</reference>
<organism evidence="8 9">
    <name type="scientific">Anaerobutyricum hallii</name>
    <dbReference type="NCBI Taxonomy" id="39488"/>
    <lineage>
        <taxon>Bacteria</taxon>
        <taxon>Bacillati</taxon>
        <taxon>Bacillota</taxon>
        <taxon>Clostridia</taxon>
        <taxon>Lachnospirales</taxon>
        <taxon>Lachnospiraceae</taxon>
        <taxon>Anaerobutyricum</taxon>
    </lineage>
</organism>